<dbReference type="EMBL" id="JABBNB010000056">
    <property type="protein sequence ID" value="NMO05212.1"/>
    <property type="molecule type" value="Genomic_DNA"/>
</dbReference>
<dbReference type="AlphaFoldDB" id="A0A848L461"/>
<sequence>MVRIVEFNSVEWWRRRALTVGVSMLVAGVAMAGVAGCAGKQDDTPAGLDTAAAQSLNKAQFSDADVQAKTRLEPQPGSFLYGKNTVTTFASTTPANGDVNPYAIWPVSQDIGSLRSGDVLVSNFNNKSNNQGTGTTIVNVHPDKSVSVFASIPANLSDCPGGVGLTTAMVVLKEGWLLVGSLPSTDGKIDTAGNGCLITVDPTGRVAGTLTGDYLTGPWDAVVDDRGDTATLFVTNTFAGVKAAGGNQVTKGDVVRLTLHQTPTSAPQVTAHTVVADGLPERQDASAFIKGPTGLALDSAGTLYVGDNLGNRVAVVDRALTRTDSAGAGTTLSSGGQLANPLGMALAPNGNILVANATNGKIVEITPAGKQIGEFFANEDVGQDPPGNGDLFGIAVNQTKDGILLVNDDTNTLSLLH</sequence>
<evidence type="ECO:0000313" key="1">
    <source>
        <dbReference type="EMBL" id="NMO05212.1"/>
    </source>
</evidence>
<dbReference type="Proteomes" id="UP000550729">
    <property type="component" value="Unassembled WGS sequence"/>
</dbReference>
<keyword evidence="2" id="KW-1185">Reference proteome</keyword>
<protein>
    <recommendedName>
        <fullName evidence="3">NHL repeat-containing protein</fullName>
    </recommendedName>
</protein>
<proteinExistence type="predicted"/>
<organism evidence="1 2">
    <name type="scientific">Gordonia asplenii</name>
    <dbReference type="NCBI Taxonomy" id="2725283"/>
    <lineage>
        <taxon>Bacteria</taxon>
        <taxon>Bacillati</taxon>
        <taxon>Actinomycetota</taxon>
        <taxon>Actinomycetes</taxon>
        <taxon>Mycobacteriales</taxon>
        <taxon>Gordoniaceae</taxon>
        <taxon>Gordonia</taxon>
    </lineage>
</organism>
<comment type="caution">
    <text evidence="1">The sequence shown here is derived from an EMBL/GenBank/DDBJ whole genome shotgun (WGS) entry which is preliminary data.</text>
</comment>
<dbReference type="Gene3D" id="2.120.10.30">
    <property type="entry name" value="TolB, C-terminal domain"/>
    <property type="match status" value="1"/>
</dbReference>
<evidence type="ECO:0008006" key="3">
    <source>
        <dbReference type="Google" id="ProtNLM"/>
    </source>
</evidence>
<accession>A0A848L461</accession>
<evidence type="ECO:0000313" key="2">
    <source>
        <dbReference type="Proteomes" id="UP000550729"/>
    </source>
</evidence>
<reference evidence="1 2" key="1">
    <citation type="submission" date="2020-04" db="EMBL/GenBank/DDBJ databases">
        <title>Gordonia sp. nov. TBRC 11910.</title>
        <authorList>
            <person name="Suriyachadkun C."/>
        </authorList>
    </citation>
    <scope>NUCLEOTIDE SEQUENCE [LARGE SCALE GENOMIC DNA]</scope>
    <source>
        <strain evidence="1 2">TBRC 11910</strain>
    </source>
</reference>
<dbReference type="SUPFAM" id="SSF101898">
    <property type="entry name" value="NHL repeat"/>
    <property type="match status" value="1"/>
</dbReference>
<dbReference type="RefSeq" id="WP_170197717.1">
    <property type="nucleotide sequence ID" value="NZ_JABBNB010000056.1"/>
</dbReference>
<gene>
    <name evidence="1" type="ORF">HH308_28740</name>
</gene>
<dbReference type="InterPro" id="IPR011042">
    <property type="entry name" value="6-blade_b-propeller_TolB-like"/>
</dbReference>
<name>A0A848L461_9ACTN</name>